<comment type="catalytic activity">
    <reaction evidence="5">
        <text>a 2'-deoxyadenosine in DNA + S-adenosyl-L-methionine = an N(6)-methyl-2'-deoxyadenosine in DNA + S-adenosyl-L-homocysteine + H(+)</text>
        <dbReference type="Rhea" id="RHEA:15197"/>
        <dbReference type="Rhea" id="RHEA-COMP:12418"/>
        <dbReference type="Rhea" id="RHEA-COMP:12419"/>
        <dbReference type="ChEBI" id="CHEBI:15378"/>
        <dbReference type="ChEBI" id="CHEBI:57856"/>
        <dbReference type="ChEBI" id="CHEBI:59789"/>
        <dbReference type="ChEBI" id="CHEBI:90615"/>
        <dbReference type="ChEBI" id="CHEBI:90616"/>
        <dbReference type="EC" id="2.1.1.72"/>
    </reaction>
</comment>
<gene>
    <name evidence="6" type="ORF">HNP76_000414</name>
</gene>
<keyword evidence="2 6" id="KW-0489">Methyltransferase</keyword>
<evidence type="ECO:0000313" key="7">
    <source>
        <dbReference type="Proteomes" id="UP000518887"/>
    </source>
</evidence>
<organism evidence="6 7">
    <name type="scientific">Treponema ruminis</name>
    <dbReference type="NCBI Taxonomy" id="744515"/>
    <lineage>
        <taxon>Bacteria</taxon>
        <taxon>Pseudomonadati</taxon>
        <taxon>Spirochaetota</taxon>
        <taxon>Spirochaetia</taxon>
        <taxon>Spirochaetales</taxon>
        <taxon>Treponemataceae</taxon>
        <taxon>Treponema</taxon>
    </lineage>
</organism>
<keyword evidence="7" id="KW-1185">Reference proteome</keyword>
<dbReference type="InterPro" id="IPR029063">
    <property type="entry name" value="SAM-dependent_MTases_sf"/>
</dbReference>
<dbReference type="InterPro" id="IPR002052">
    <property type="entry name" value="DNA_methylase_N6_adenine_CS"/>
</dbReference>
<evidence type="ECO:0000256" key="5">
    <source>
        <dbReference type="ARBA" id="ARBA00047942"/>
    </source>
</evidence>
<dbReference type="GO" id="GO:0003676">
    <property type="term" value="F:nucleic acid binding"/>
    <property type="evidence" value="ECO:0007669"/>
    <property type="project" value="InterPro"/>
</dbReference>
<keyword evidence="3 6" id="KW-0808">Transferase</keyword>
<name>A0A7W8G7C2_9SPIR</name>
<dbReference type="Pfam" id="PF02086">
    <property type="entry name" value="MethyltransfD12"/>
    <property type="match status" value="1"/>
</dbReference>
<dbReference type="SUPFAM" id="SSF53335">
    <property type="entry name" value="S-adenosyl-L-methionine-dependent methyltransferases"/>
    <property type="match status" value="1"/>
</dbReference>
<keyword evidence="4" id="KW-0949">S-adenosyl-L-methionine</keyword>
<dbReference type="GO" id="GO:0032259">
    <property type="term" value="P:methylation"/>
    <property type="evidence" value="ECO:0007669"/>
    <property type="project" value="UniProtKB-KW"/>
</dbReference>
<dbReference type="PROSITE" id="PS00092">
    <property type="entry name" value="N6_MTASE"/>
    <property type="match status" value="1"/>
</dbReference>
<evidence type="ECO:0000256" key="4">
    <source>
        <dbReference type="ARBA" id="ARBA00022691"/>
    </source>
</evidence>
<comment type="caution">
    <text evidence="6">The sequence shown here is derived from an EMBL/GenBank/DDBJ whole genome shotgun (WGS) entry which is preliminary data.</text>
</comment>
<evidence type="ECO:0000256" key="1">
    <source>
        <dbReference type="ARBA" id="ARBA00011900"/>
    </source>
</evidence>
<dbReference type="RefSeq" id="WP_184656965.1">
    <property type="nucleotide sequence ID" value="NZ_CP031518.1"/>
</dbReference>
<dbReference type="EMBL" id="JACHFQ010000001">
    <property type="protein sequence ID" value="MBB5225074.1"/>
    <property type="molecule type" value="Genomic_DNA"/>
</dbReference>
<dbReference type="GO" id="GO:0009307">
    <property type="term" value="P:DNA restriction-modification system"/>
    <property type="evidence" value="ECO:0007669"/>
    <property type="project" value="InterPro"/>
</dbReference>
<dbReference type="Proteomes" id="UP000518887">
    <property type="component" value="Unassembled WGS sequence"/>
</dbReference>
<accession>A0A7W8G7C2</accession>
<dbReference type="EC" id="2.1.1.72" evidence="1"/>
<evidence type="ECO:0000313" key="6">
    <source>
        <dbReference type="EMBL" id="MBB5225074.1"/>
    </source>
</evidence>
<dbReference type="InterPro" id="IPR012327">
    <property type="entry name" value="MeTrfase_D12"/>
</dbReference>
<proteinExistence type="predicted"/>
<sequence length="559" mass="65295">MEFNSPYLTEQIIAYIGNKRKLLPLIYKAIENAGILPDENVKFFDVFSGSGVVARFAKFLGMEVFANDWEYYSYVLNQGFLNFNESEIEEIFGSRQEFEALLDKINSLPAADEENQYIAKYYAPKEFDVEQADYKTERLFYTRENALAIDKIRNFIEENYSKSVQKKSGCSEKIFYLLLAILLYEGATHTNTSGVFKAFHKEFGGHGKDALSRIMKKIELHYPVLIDSKAPVHVFQENANELARKVKGIDIAYLDPPYNQHQYGSNYHLLNTIAKWDKIPAPLDLNAKGILKRKAAIREDWVNTRSDYCYRDSAEKSFEDLIMNLDARFIFISYSTDGIIPFEKMREICTRRGRLSLVTNEYTTYRGGKQSNKRQNSNIEFILSIDTSRKSDEESVREIDFILKRKKALLLFKQKYSYEKLMNLADKVFEDEKKFVIEGLEITSKDFFTLEIPEDFDKLEYENLERFYDKLSLGICQTKEEELEEILLRLEWDNSDKRSLIKQIPIALNKLANRKNEESFKIWLAKIESLAESKADLYQLISDKIFRIKEVAEIRMNVS</sequence>
<dbReference type="AlphaFoldDB" id="A0A7W8G7C2"/>
<evidence type="ECO:0000256" key="3">
    <source>
        <dbReference type="ARBA" id="ARBA00022679"/>
    </source>
</evidence>
<evidence type="ECO:0000256" key="2">
    <source>
        <dbReference type="ARBA" id="ARBA00022603"/>
    </source>
</evidence>
<reference evidence="6 7" key="1">
    <citation type="submission" date="2020-08" db="EMBL/GenBank/DDBJ databases">
        <title>Genomic Encyclopedia of Type Strains, Phase IV (KMG-IV): sequencing the most valuable type-strain genomes for metagenomic binning, comparative biology and taxonomic classification.</title>
        <authorList>
            <person name="Goeker M."/>
        </authorList>
    </citation>
    <scope>NUCLEOTIDE SEQUENCE [LARGE SCALE GENOMIC DNA]</scope>
    <source>
        <strain evidence="6 7">DSM 103462</strain>
    </source>
</reference>
<dbReference type="GO" id="GO:0009007">
    <property type="term" value="F:site-specific DNA-methyltransferase (adenine-specific) activity"/>
    <property type="evidence" value="ECO:0007669"/>
    <property type="project" value="UniProtKB-EC"/>
</dbReference>
<protein>
    <recommendedName>
        <fullName evidence="1">site-specific DNA-methyltransferase (adenine-specific)</fullName>
        <ecNumber evidence="1">2.1.1.72</ecNumber>
    </recommendedName>
</protein>